<name>A0ACC8XJ70_9FIRM</name>
<protein>
    <submittedName>
        <fullName evidence="1">Uncharacterized protein</fullName>
    </submittedName>
</protein>
<proteinExistence type="predicted"/>
<reference evidence="1" key="1">
    <citation type="submission" date="2016-08" db="EMBL/GenBank/DDBJ databases">
        <authorList>
            <person name="Ngugi D.K."/>
            <person name="Miyake S."/>
            <person name="Stingl U."/>
        </authorList>
    </citation>
    <scope>NUCLEOTIDE SEQUENCE</scope>
    <source>
        <strain evidence="1">SCG-D08WGA-EpuloA1</strain>
    </source>
</reference>
<dbReference type="Proteomes" id="UP000188637">
    <property type="component" value="Unassembled WGS sequence"/>
</dbReference>
<accession>A0ACC8XJ70</accession>
<gene>
    <name evidence="1" type="ORF">AN640_03260</name>
</gene>
<keyword evidence="2" id="KW-1185">Reference proteome</keyword>
<evidence type="ECO:0000313" key="2">
    <source>
        <dbReference type="Proteomes" id="UP000188637"/>
    </source>
</evidence>
<sequence>MNNEIIKAAILNQKQVFVEEVNKDIEFLCNEEERNDEMINKLIFIEYFAKTIEDCLEINNYKLAMKRLTMLTILMDNNQHFKTYVHKV</sequence>
<evidence type="ECO:0000313" key="1">
    <source>
        <dbReference type="EMBL" id="ONI46527.1"/>
    </source>
</evidence>
<organism evidence="1 2">
    <name type="scientific">Candidatus Epulonipiscium fishelsonii</name>
    <dbReference type="NCBI Taxonomy" id="77094"/>
    <lineage>
        <taxon>Bacteria</taxon>
        <taxon>Bacillati</taxon>
        <taxon>Bacillota</taxon>
        <taxon>Clostridia</taxon>
        <taxon>Lachnospirales</taxon>
        <taxon>Lachnospiraceae</taxon>
        <taxon>Candidatus Epulonipiscium</taxon>
    </lineage>
</organism>
<dbReference type="EMBL" id="LJHD01000006">
    <property type="protein sequence ID" value="ONI46527.1"/>
    <property type="molecule type" value="Genomic_DNA"/>
</dbReference>
<comment type="caution">
    <text evidence="1">The sequence shown here is derived from an EMBL/GenBank/DDBJ whole genome shotgun (WGS) entry which is preliminary data.</text>
</comment>